<keyword evidence="3" id="KW-1185">Reference proteome</keyword>
<dbReference type="Pfam" id="PF11412">
    <property type="entry name" value="DsbD_N"/>
    <property type="match status" value="1"/>
</dbReference>
<sequence>MTFPDPVAPAAGAAPRRPRRPRRGLTFLLRGALLRGALLRCALLRCALLLGALAAGAPAPAGAAPAWSTGLHARARLIPGGQADGLRVAGLEIVLDPGFKTFWRDPGEAGIPPTLDWSGSRNAARVEVVWPVPRRMDEAGDVVFGYEGRVVLPLRVHPIDPDGPVALRLRLDYGICSAICIPVRADLALTLPADAAAVPDPRVAEALAASPQPARLGEGALAVLGAVPEPPGRTGGLVVAVRARVPDGRPADLFVSGPPGWLLVPPPRARPEAPGTVLFRVPVRERPPAGGAGALPLSLTLASPGLHPVVTEANLDTREWPR</sequence>
<evidence type="ECO:0000313" key="3">
    <source>
        <dbReference type="Proteomes" id="UP001055167"/>
    </source>
</evidence>
<protein>
    <recommendedName>
        <fullName evidence="1">Thiol:disulfide interchange protein DsbD N-terminal domain-containing protein</fullName>
    </recommendedName>
</protein>
<comment type="caution">
    <text evidence="2">The sequence shown here is derived from an EMBL/GenBank/DDBJ whole genome shotgun (WGS) entry which is preliminary data.</text>
</comment>
<dbReference type="RefSeq" id="WP_128560371.1">
    <property type="nucleotide sequence ID" value="NZ_BPQH01000027.1"/>
</dbReference>
<organism evidence="2 3">
    <name type="scientific">Methylobacterium crusticola</name>
    <dbReference type="NCBI Taxonomy" id="1697972"/>
    <lineage>
        <taxon>Bacteria</taxon>
        <taxon>Pseudomonadati</taxon>
        <taxon>Pseudomonadota</taxon>
        <taxon>Alphaproteobacteria</taxon>
        <taxon>Hyphomicrobiales</taxon>
        <taxon>Methylobacteriaceae</taxon>
        <taxon>Methylobacterium</taxon>
    </lineage>
</organism>
<dbReference type="InterPro" id="IPR028250">
    <property type="entry name" value="DsbDN"/>
</dbReference>
<reference evidence="2" key="1">
    <citation type="journal article" date="2021" name="Front. Microbiol.">
        <title>Comprehensive Comparative Genomics and Phenotyping of Methylobacterium Species.</title>
        <authorList>
            <person name="Alessa O."/>
            <person name="Ogura Y."/>
            <person name="Fujitani Y."/>
            <person name="Takami H."/>
            <person name="Hayashi T."/>
            <person name="Sahin N."/>
            <person name="Tani A."/>
        </authorList>
    </citation>
    <scope>NUCLEOTIDE SEQUENCE</scope>
    <source>
        <strain evidence="2">KCTC 52305</strain>
    </source>
</reference>
<dbReference type="Proteomes" id="UP001055167">
    <property type="component" value="Unassembled WGS sequence"/>
</dbReference>
<feature type="domain" description="Thiol:disulfide interchange protein DsbD N-terminal" evidence="1">
    <location>
        <begin position="86"/>
        <end position="190"/>
    </location>
</feature>
<dbReference type="EMBL" id="BPQH01000027">
    <property type="protein sequence ID" value="GJD53296.1"/>
    <property type="molecule type" value="Genomic_DNA"/>
</dbReference>
<gene>
    <name evidence="2" type="ORF">OPKNFCMD_6071</name>
</gene>
<proteinExistence type="predicted"/>
<name>A0ABQ4R6I3_9HYPH</name>
<evidence type="ECO:0000259" key="1">
    <source>
        <dbReference type="Pfam" id="PF11412"/>
    </source>
</evidence>
<accession>A0ABQ4R6I3</accession>
<evidence type="ECO:0000313" key="2">
    <source>
        <dbReference type="EMBL" id="GJD53296.1"/>
    </source>
</evidence>
<reference evidence="2" key="2">
    <citation type="submission" date="2021-08" db="EMBL/GenBank/DDBJ databases">
        <authorList>
            <person name="Tani A."/>
            <person name="Ola A."/>
            <person name="Ogura Y."/>
            <person name="Katsura K."/>
            <person name="Hayashi T."/>
        </authorList>
    </citation>
    <scope>NUCLEOTIDE SEQUENCE</scope>
    <source>
        <strain evidence="2">KCTC 52305</strain>
    </source>
</reference>